<sequence>MPKATGMSLVVAFILGVASNFAYSRSCIPEQEIFDQAEVLFSARVRGIMQEPDDVPPPPAAVVQLPIDSSFFDGVPSGDEITIEGSSSIRFTWTGTVDDLPAYYSRSWWVLYVDVIDVWRGNPRPKEIIYTFRSGLAETLGARITVGFADGAISPNLFIDSCQSVYVEDELDRLQIDIGLPIFSYPDRPLR</sequence>
<protein>
    <submittedName>
        <fullName evidence="1">Uncharacterized protein</fullName>
    </submittedName>
</protein>
<dbReference type="KEGG" id="kim:G3T16_16235"/>
<name>A0A6C0U3H0_9GAMM</name>
<proteinExistence type="predicted"/>
<dbReference type="Proteomes" id="UP000477680">
    <property type="component" value="Chromosome"/>
</dbReference>
<organism evidence="1 2">
    <name type="scientific">Kineobactrum salinum</name>
    <dbReference type="NCBI Taxonomy" id="2708301"/>
    <lineage>
        <taxon>Bacteria</taxon>
        <taxon>Pseudomonadati</taxon>
        <taxon>Pseudomonadota</taxon>
        <taxon>Gammaproteobacteria</taxon>
        <taxon>Cellvibrionales</taxon>
        <taxon>Halieaceae</taxon>
        <taxon>Kineobactrum</taxon>
    </lineage>
</organism>
<gene>
    <name evidence="1" type="ORF">G3T16_16235</name>
</gene>
<accession>A0A6C0U3H0</accession>
<reference evidence="1 2" key="1">
    <citation type="submission" date="2020-02" db="EMBL/GenBank/DDBJ databases">
        <title>Genome sequencing for Kineobactrum sp. M2.</title>
        <authorList>
            <person name="Park S.-J."/>
        </authorList>
    </citation>
    <scope>NUCLEOTIDE SEQUENCE [LARGE SCALE GENOMIC DNA]</scope>
    <source>
        <strain evidence="1 2">M2</strain>
    </source>
</reference>
<evidence type="ECO:0000313" key="1">
    <source>
        <dbReference type="EMBL" id="QIB66712.1"/>
    </source>
</evidence>
<dbReference type="AlphaFoldDB" id="A0A6C0U3H0"/>
<dbReference type="EMBL" id="CP048711">
    <property type="protein sequence ID" value="QIB66712.1"/>
    <property type="molecule type" value="Genomic_DNA"/>
</dbReference>
<evidence type="ECO:0000313" key="2">
    <source>
        <dbReference type="Proteomes" id="UP000477680"/>
    </source>
</evidence>
<dbReference type="RefSeq" id="WP_163496146.1">
    <property type="nucleotide sequence ID" value="NZ_CP048711.1"/>
</dbReference>
<keyword evidence="2" id="KW-1185">Reference proteome</keyword>